<protein>
    <submittedName>
        <fullName evidence="2">Uncharacterized protein</fullName>
    </submittedName>
</protein>
<dbReference type="EMBL" id="CP060783">
    <property type="protein sequence ID" value="QNP48796.1"/>
    <property type="molecule type" value="Genomic_DNA"/>
</dbReference>
<gene>
    <name evidence="2" type="ORF">H9K75_00720</name>
</gene>
<dbReference type="RefSeq" id="WP_187724389.1">
    <property type="nucleotide sequence ID" value="NZ_CP060783.1"/>
</dbReference>
<name>A0A7H0GKI0_9BURK</name>
<proteinExistence type="predicted"/>
<feature type="signal peptide" evidence="1">
    <location>
        <begin position="1"/>
        <end position="20"/>
    </location>
</feature>
<keyword evidence="3" id="KW-1185">Reference proteome</keyword>
<accession>A0A7H0GKI0</accession>
<keyword evidence="1" id="KW-0732">Signal</keyword>
<evidence type="ECO:0000313" key="3">
    <source>
        <dbReference type="Proteomes" id="UP000516028"/>
    </source>
</evidence>
<dbReference type="AlphaFoldDB" id="A0A7H0GKI0"/>
<reference evidence="2 3" key="1">
    <citation type="submission" date="2020-08" db="EMBL/GenBank/DDBJ databases">
        <title>Genome sequence of Diaphorobacter aerolatus KACC 16536T.</title>
        <authorList>
            <person name="Hyun D.-W."/>
            <person name="Bae J.-W."/>
        </authorList>
    </citation>
    <scope>NUCLEOTIDE SEQUENCE [LARGE SCALE GENOMIC DNA]</scope>
    <source>
        <strain evidence="2 3">KACC 16536</strain>
    </source>
</reference>
<feature type="chain" id="PRO_5028982582" evidence="1">
    <location>
        <begin position="21"/>
        <end position="112"/>
    </location>
</feature>
<evidence type="ECO:0000313" key="2">
    <source>
        <dbReference type="EMBL" id="QNP48796.1"/>
    </source>
</evidence>
<organism evidence="2 3">
    <name type="scientific">Diaphorobacter aerolatus</name>
    <dbReference type="NCBI Taxonomy" id="1288495"/>
    <lineage>
        <taxon>Bacteria</taxon>
        <taxon>Pseudomonadati</taxon>
        <taxon>Pseudomonadota</taxon>
        <taxon>Betaproteobacteria</taxon>
        <taxon>Burkholderiales</taxon>
        <taxon>Comamonadaceae</taxon>
        <taxon>Diaphorobacter</taxon>
    </lineage>
</organism>
<dbReference type="Proteomes" id="UP000516028">
    <property type="component" value="Chromosome"/>
</dbReference>
<sequence length="112" mass="11914">MKNRSIVAMAALFACSFANAEGFTAYFVQRINNNTQLSNQVTCEVLNSPGGQLEAMQVVNAKDKVTDWDGKSVTSAVILAPGFSVSAAWDPAKGCKNEDIKSSVPVALTKMP</sequence>
<evidence type="ECO:0000256" key="1">
    <source>
        <dbReference type="SAM" id="SignalP"/>
    </source>
</evidence>
<dbReference type="KEGG" id="daer:H9K75_00720"/>
<dbReference type="PROSITE" id="PS51257">
    <property type="entry name" value="PROKAR_LIPOPROTEIN"/>
    <property type="match status" value="1"/>
</dbReference>